<evidence type="ECO:0000259" key="2">
    <source>
        <dbReference type="PROSITE" id="PS50878"/>
    </source>
</evidence>
<protein>
    <submittedName>
        <fullName evidence="3">Endonuclease-reverse transcriptase</fullName>
    </submittedName>
</protein>
<sequence>MNKPSLPRPPVPSSSASLDQGGGSVRTLLGEDRLIELEQELEEVKWDVIGLSEVRRRGEQLEQLKSGHHLFHIGKKDKSEAGVGFLVHKSLTGNVTEFKGVNERLAQLTIKINKRYSLKIIQVYAPTSSYDVMRSKHCQGRKCSQQSQHRQRPQNGNGKFQINTKLERQKLLRPKYSNINLHKLTERNKFQLELANKFGTLNDEWREQDLDTWNQETIDIIQEAALNVAGRKPKDRVSKLSDSTRKLIGKRRQMKMDSQGTDNIEYRETCKTIRKKIREDVRNYNTKMIHDAIENNRSIKKTNKKLGQGTKKINKLLDSNGQEITDQDDILRRIEKFYEELYQSNQQTGDIDDSQEKVPKVECWEVEYALSQMTRGKAPGQDNIMMDTLKEAGDAVNKELAKLFTACLYQGKVPQKWKDANMIILHKKGDKRDLKNYRPISLLSNIYKLFTKILTNRLERLLDDNQPREQEGFRRNFSTIDHIHTLNQLKEKCQEFNIPVCVAFVDYEKAFDSVETWAVLEALKEQDINPNYIKVIKDIYTGSTTTVKLHKESNKIPIRKGVRQGDTISPKLFTACLEQIFKDINWEDKGINVNGEKLNHLRFADDIVIIANSFNEMESMLQDLDIASRKRGLKMNMKKTKVMADQSVKHKPIIINGTELEHVSEYIYLGQRFTLTERNEDNEIRRRIKAGWQAFGRYSHIMKGNLPLCLKRKVYDQCILPSMTYASETWTLTIKMERKLAAAQHNMERSMLNITCKDHKTNKWIREQTKVQDIMEVIKHRKWTWAGHVTRRGDGRWSTLTTVWTPLDGKRNIGRQSKRWRDEIQKFWNETNWYTHARERESWRYHAEAFIQQWIDNG</sequence>
<keyword evidence="3" id="KW-0695">RNA-directed DNA polymerase</keyword>
<reference evidence="3 4" key="1">
    <citation type="journal article" date="2017" name="PLoS Biol.">
        <title>The sea cucumber genome provides insights into morphological evolution and visceral regeneration.</title>
        <authorList>
            <person name="Zhang X."/>
            <person name="Sun L."/>
            <person name="Yuan J."/>
            <person name="Sun Y."/>
            <person name="Gao Y."/>
            <person name="Zhang L."/>
            <person name="Li S."/>
            <person name="Dai H."/>
            <person name="Hamel J.F."/>
            <person name="Liu C."/>
            <person name="Yu Y."/>
            <person name="Liu S."/>
            <person name="Lin W."/>
            <person name="Guo K."/>
            <person name="Jin S."/>
            <person name="Xu P."/>
            <person name="Storey K.B."/>
            <person name="Huan P."/>
            <person name="Zhang T."/>
            <person name="Zhou Y."/>
            <person name="Zhang J."/>
            <person name="Lin C."/>
            <person name="Li X."/>
            <person name="Xing L."/>
            <person name="Huo D."/>
            <person name="Sun M."/>
            <person name="Wang L."/>
            <person name="Mercier A."/>
            <person name="Li F."/>
            <person name="Yang H."/>
            <person name="Xiang J."/>
        </authorList>
    </citation>
    <scope>NUCLEOTIDE SEQUENCE [LARGE SCALE GENOMIC DNA]</scope>
    <source>
        <strain evidence="3">Shaxun</strain>
        <tissue evidence="3">Muscle</tissue>
    </source>
</reference>
<dbReference type="EMBL" id="MRZV01002136">
    <property type="protein sequence ID" value="PIK34564.1"/>
    <property type="molecule type" value="Genomic_DNA"/>
</dbReference>
<dbReference type="OrthoDB" id="407509at2759"/>
<evidence type="ECO:0000313" key="3">
    <source>
        <dbReference type="EMBL" id="PIK34564.1"/>
    </source>
</evidence>
<dbReference type="STRING" id="307972.A0A2G8JFM9"/>
<dbReference type="InterPro" id="IPR036691">
    <property type="entry name" value="Endo/exonu/phosph_ase_sf"/>
</dbReference>
<dbReference type="Gene3D" id="3.30.70.270">
    <property type="match status" value="1"/>
</dbReference>
<evidence type="ECO:0000313" key="4">
    <source>
        <dbReference type="Proteomes" id="UP000230750"/>
    </source>
</evidence>
<keyword evidence="3" id="KW-0548">Nucleotidyltransferase</keyword>
<dbReference type="InterPro" id="IPR043502">
    <property type="entry name" value="DNA/RNA_pol_sf"/>
</dbReference>
<gene>
    <name evidence="3" type="ORF">BSL78_28610</name>
</gene>
<dbReference type="InterPro" id="IPR000477">
    <property type="entry name" value="RT_dom"/>
</dbReference>
<evidence type="ECO:0000256" key="1">
    <source>
        <dbReference type="SAM" id="MobiDB-lite"/>
    </source>
</evidence>
<dbReference type="Pfam" id="PF00078">
    <property type="entry name" value="RVT_1"/>
    <property type="match status" value="1"/>
</dbReference>
<dbReference type="GO" id="GO:0004519">
    <property type="term" value="F:endonuclease activity"/>
    <property type="evidence" value="ECO:0007669"/>
    <property type="project" value="UniProtKB-KW"/>
</dbReference>
<proteinExistence type="predicted"/>
<dbReference type="SUPFAM" id="SSF56672">
    <property type="entry name" value="DNA/RNA polymerases"/>
    <property type="match status" value="1"/>
</dbReference>
<dbReference type="CDD" id="cd01650">
    <property type="entry name" value="RT_nLTR_like"/>
    <property type="match status" value="1"/>
</dbReference>
<dbReference type="SUPFAM" id="SSF56219">
    <property type="entry name" value="DNase I-like"/>
    <property type="match status" value="1"/>
</dbReference>
<dbReference type="Proteomes" id="UP000230750">
    <property type="component" value="Unassembled WGS sequence"/>
</dbReference>
<dbReference type="AlphaFoldDB" id="A0A2G8JFM9"/>
<name>A0A2G8JFM9_STIJA</name>
<keyword evidence="3" id="KW-0540">Nuclease</keyword>
<dbReference type="PROSITE" id="PS50878">
    <property type="entry name" value="RT_POL"/>
    <property type="match status" value="1"/>
</dbReference>
<organism evidence="3 4">
    <name type="scientific">Stichopus japonicus</name>
    <name type="common">Sea cucumber</name>
    <dbReference type="NCBI Taxonomy" id="307972"/>
    <lineage>
        <taxon>Eukaryota</taxon>
        <taxon>Metazoa</taxon>
        <taxon>Echinodermata</taxon>
        <taxon>Eleutherozoa</taxon>
        <taxon>Echinozoa</taxon>
        <taxon>Holothuroidea</taxon>
        <taxon>Aspidochirotacea</taxon>
        <taxon>Aspidochirotida</taxon>
        <taxon>Stichopodidae</taxon>
        <taxon>Apostichopus</taxon>
    </lineage>
</organism>
<dbReference type="GO" id="GO:0003964">
    <property type="term" value="F:RNA-directed DNA polymerase activity"/>
    <property type="evidence" value="ECO:0007669"/>
    <property type="project" value="UniProtKB-KW"/>
</dbReference>
<keyword evidence="3" id="KW-0808">Transferase</keyword>
<keyword evidence="4" id="KW-1185">Reference proteome</keyword>
<keyword evidence="3" id="KW-0255">Endonuclease</keyword>
<dbReference type="PANTHER" id="PTHR47027:SF8">
    <property type="entry name" value="RIBONUCLEASE H"/>
    <property type="match status" value="1"/>
</dbReference>
<feature type="region of interest" description="Disordered" evidence="1">
    <location>
        <begin position="1"/>
        <end position="24"/>
    </location>
</feature>
<feature type="domain" description="Reverse transcriptase" evidence="2">
    <location>
        <begin position="406"/>
        <end position="660"/>
    </location>
</feature>
<keyword evidence="3" id="KW-0378">Hydrolase</keyword>
<dbReference type="InterPro" id="IPR043128">
    <property type="entry name" value="Rev_trsase/Diguanyl_cyclase"/>
</dbReference>
<dbReference type="PANTHER" id="PTHR47027">
    <property type="entry name" value="REVERSE TRANSCRIPTASE DOMAIN-CONTAINING PROTEIN"/>
    <property type="match status" value="1"/>
</dbReference>
<accession>A0A2G8JFM9</accession>
<dbReference type="Gene3D" id="3.60.10.10">
    <property type="entry name" value="Endonuclease/exonuclease/phosphatase"/>
    <property type="match status" value="1"/>
</dbReference>
<feature type="compositionally biased region" description="Pro residues" evidence="1">
    <location>
        <begin position="1"/>
        <end position="12"/>
    </location>
</feature>
<comment type="caution">
    <text evidence="3">The sequence shown here is derived from an EMBL/GenBank/DDBJ whole genome shotgun (WGS) entry which is preliminary data.</text>
</comment>